<evidence type="ECO:0000256" key="1">
    <source>
        <dbReference type="ARBA" id="ARBA00004651"/>
    </source>
</evidence>
<evidence type="ECO:0000256" key="6">
    <source>
        <dbReference type="ARBA" id="ARBA00038076"/>
    </source>
</evidence>
<keyword evidence="5 7" id="KW-0472">Membrane</keyword>
<protein>
    <submittedName>
        <fullName evidence="9">ABC transport system permease protein</fullName>
    </submittedName>
</protein>
<name>A0ABS4WVG8_9MICO</name>
<sequence>MSARGIRLTPLRRHLAAVLTIVLATAFVAAMVLGATLLRDSAAADADTSLLGTDLVATTTDSGKREGTPRIEGAQEQWPVLDSSFVSVNSKSSDRARSLRVYTPPPTDVAEVPLVDGRPAQDADEIVIEQATATMLEVDTGDTLTVATSARGGEREDVALKVVGVTEPLDSALLATGPPRILVTSANAKSVLGAELEDVATSWHASVPAKADPEEVAAAASMEHLDVLTARASRVELEQSAAGGFSAFGPVVAAFIAISLLTSLLVVANTLSVTIAQRTRDLALLRTLGATRGQVAAVVGKESLLVALLGSVLGTVLGHVVVQGALLVAPHLGWTPRAAAAPIGILSVVLPLVAGLVVVMCAGLLPLRRATQVAPLEALRVVPPGKGPGLLRAVLTAVGVLAGGGLMAAGVVVSSRGAAGPAIALGVAGGALTLFSVLLAMRVVVAPLVRLLGGTVGRLGRVPARVAVANVRRHPGRSASTAAALLIGTTLMSMLAVGAQTADASLTRALAERAPVDAVIRAPELPQEAVAELTAIQGVHRAEAVPAGEITVDGSDELTVYGPTAEQLEQTAVREDLASVADGELVIGSDRAQSVGLHDGETIEVPRSGSGSEELVVRIDGNLKLTLVSASTFEGIFGEIQPSSVFVDFADPGSSARAGTDVFTIVGDLNGVLASTLPEARMDSEGATREVAQQIITLMLGITSGLLAVAVVVSLVGVANTLTLGVVERTGENALLRALGTTRRQMRTMLAWEGTLLSVVGALLGVVVGAVCGVLGAMVVLAARFPVVISIPWEQLAAVLVLTVFAGVLASVLPGRRAARTAPARAVADAL</sequence>
<dbReference type="Proteomes" id="UP001519290">
    <property type="component" value="Unassembled WGS sequence"/>
</dbReference>
<dbReference type="EMBL" id="JAGIOD010000001">
    <property type="protein sequence ID" value="MBP2380195.1"/>
    <property type="molecule type" value="Genomic_DNA"/>
</dbReference>
<keyword evidence="4 7" id="KW-1133">Transmembrane helix</keyword>
<evidence type="ECO:0000256" key="4">
    <source>
        <dbReference type="ARBA" id="ARBA00022989"/>
    </source>
</evidence>
<comment type="caution">
    <text evidence="9">The sequence shown here is derived from an EMBL/GenBank/DDBJ whole genome shotgun (WGS) entry which is preliminary data.</text>
</comment>
<feature type="transmembrane region" description="Helical" evidence="7">
    <location>
        <begin position="341"/>
        <end position="368"/>
    </location>
</feature>
<evidence type="ECO:0000259" key="8">
    <source>
        <dbReference type="Pfam" id="PF02687"/>
    </source>
</evidence>
<keyword evidence="10" id="KW-1185">Reference proteome</keyword>
<dbReference type="RefSeq" id="WP_209897890.1">
    <property type="nucleotide sequence ID" value="NZ_BAAAJW010000006.1"/>
</dbReference>
<evidence type="ECO:0000256" key="5">
    <source>
        <dbReference type="ARBA" id="ARBA00023136"/>
    </source>
</evidence>
<feature type="domain" description="ABC3 transporter permease C-terminal" evidence="8">
    <location>
        <begin position="254"/>
        <end position="372"/>
    </location>
</feature>
<feature type="transmembrane region" description="Helical" evidence="7">
    <location>
        <begin position="695"/>
        <end position="719"/>
    </location>
</feature>
<comment type="similarity">
    <text evidence="6">Belongs to the ABC-4 integral membrane protein family.</text>
</comment>
<keyword evidence="2" id="KW-1003">Cell membrane</keyword>
<dbReference type="PANTHER" id="PTHR30572">
    <property type="entry name" value="MEMBRANE COMPONENT OF TRANSPORTER-RELATED"/>
    <property type="match status" value="1"/>
</dbReference>
<feature type="domain" description="ABC3 transporter permease C-terminal" evidence="8">
    <location>
        <begin position="706"/>
        <end position="823"/>
    </location>
</feature>
<dbReference type="InterPro" id="IPR050250">
    <property type="entry name" value="Macrolide_Exporter_MacB"/>
</dbReference>
<dbReference type="InterPro" id="IPR003838">
    <property type="entry name" value="ABC3_permease_C"/>
</dbReference>
<organism evidence="9 10">
    <name type="scientific">Brachybacterium sacelli</name>
    <dbReference type="NCBI Taxonomy" id="173364"/>
    <lineage>
        <taxon>Bacteria</taxon>
        <taxon>Bacillati</taxon>
        <taxon>Actinomycetota</taxon>
        <taxon>Actinomycetes</taxon>
        <taxon>Micrococcales</taxon>
        <taxon>Dermabacteraceae</taxon>
        <taxon>Brachybacterium</taxon>
    </lineage>
</organism>
<gene>
    <name evidence="9" type="ORF">JOF43_000152</name>
</gene>
<evidence type="ECO:0000256" key="3">
    <source>
        <dbReference type="ARBA" id="ARBA00022692"/>
    </source>
</evidence>
<feature type="transmembrane region" description="Helical" evidence="7">
    <location>
        <begin position="389"/>
        <end position="413"/>
    </location>
</feature>
<feature type="transmembrane region" description="Helical" evidence="7">
    <location>
        <begin position="419"/>
        <end position="441"/>
    </location>
</feature>
<evidence type="ECO:0000313" key="9">
    <source>
        <dbReference type="EMBL" id="MBP2380195.1"/>
    </source>
</evidence>
<proteinExistence type="inferred from homology"/>
<reference evidence="9 10" key="1">
    <citation type="submission" date="2021-03" db="EMBL/GenBank/DDBJ databases">
        <title>Sequencing the genomes of 1000 actinobacteria strains.</title>
        <authorList>
            <person name="Klenk H.-P."/>
        </authorList>
    </citation>
    <scope>NUCLEOTIDE SEQUENCE [LARGE SCALE GENOMIC DNA]</scope>
    <source>
        <strain evidence="9 10">DSM 14566</strain>
    </source>
</reference>
<evidence type="ECO:0000256" key="7">
    <source>
        <dbReference type="SAM" id="Phobius"/>
    </source>
</evidence>
<feature type="transmembrane region" description="Helical" evidence="7">
    <location>
        <begin position="756"/>
        <end position="783"/>
    </location>
</feature>
<feature type="transmembrane region" description="Helical" evidence="7">
    <location>
        <begin position="304"/>
        <end position="329"/>
    </location>
</feature>
<keyword evidence="3 7" id="KW-0812">Transmembrane</keyword>
<dbReference type="PANTHER" id="PTHR30572:SF4">
    <property type="entry name" value="ABC TRANSPORTER PERMEASE YTRF"/>
    <property type="match status" value="1"/>
</dbReference>
<comment type="subcellular location">
    <subcellularLocation>
        <location evidence="1">Cell membrane</location>
        <topology evidence="1">Multi-pass membrane protein</topology>
    </subcellularLocation>
</comment>
<dbReference type="Pfam" id="PF02687">
    <property type="entry name" value="FtsX"/>
    <property type="match status" value="2"/>
</dbReference>
<feature type="transmembrane region" description="Helical" evidence="7">
    <location>
        <begin position="247"/>
        <end position="271"/>
    </location>
</feature>
<evidence type="ECO:0000313" key="10">
    <source>
        <dbReference type="Proteomes" id="UP001519290"/>
    </source>
</evidence>
<accession>A0ABS4WVG8</accession>
<feature type="transmembrane region" description="Helical" evidence="7">
    <location>
        <begin position="482"/>
        <end position="499"/>
    </location>
</feature>
<evidence type="ECO:0000256" key="2">
    <source>
        <dbReference type="ARBA" id="ARBA00022475"/>
    </source>
</evidence>
<feature type="transmembrane region" description="Helical" evidence="7">
    <location>
        <begin position="795"/>
        <end position="815"/>
    </location>
</feature>